<evidence type="ECO:0000259" key="1">
    <source>
        <dbReference type="Pfam" id="PF04717"/>
    </source>
</evidence>
<dbReference type="OrthoDB" id="727155at2"/>
<evidence type="ECO:0000313" key="5">
    <source>
        <dbReference type="Proteomes" id="UP000198424"/>
    </source>
</evidence>
<dbReference type="Proteomes" id="UP000028712">
    <property type="component" value="Unassembled WGS sequence"/>
</dbReference>
<dbReference type="EMBL" id="MUGY01000010">
    <property type="protein sequence ID" value="OXA94188.1"/>
    <property type="molecule type" value="Genomic_DNA"/>
</dbReference>
<dbReference type="Gene3D" id="2.30.110.50">
    <property type="match status" value="1"/>
</dbReference>
<reference evidence="2 4" key="1">
    <citation type="submission" date="2014-07" db="EMBL/GenBank/DDBJ databases">
        <title>Genome of Flavobacterium hydatis DSM 2063.</title>
        <authorList>
            <person name="Pipes S.E."/>
            <person name="Stropko S.J."/>
            <person name="Newman J.D."/>
        </authorList>
    </citation>
    <scope>NUCLEOTIDE SEQUENCE [LARGE SCALE GENOMIC DNA]</scope>
    <source>
        <strain evidence="2 4">DSM 2063</strain>
    </source>
</reference>
<dbReference type="Pfam" id="PF04717">
    <property type="entry name" value="Phage_base_V"/>
    <property type="match status" value="1"/>
</dbReference>
<dbReference type="Gene3D" id="2.40.50.230">
    <property type="entry name" value="Gp5 N-terminal domain"/>
    <property type="match status" value="1"/>
</dbReference>
<dbReference type="SUPFAM" id="SSF69255">
    <property type="entry name" value="gp5 N-terminal domain-like"/>
    <property type="match status" value="1"/>
</dbReference>
<evidence type="ECO:0000313" key="4">
    <source>
        <dbReference type="Proteomes" id="UP000028712"/>
    </source>
</evidence>
<dbReference type="SUPFAM" id="SSF69279">
    <property type="entry name" value="Phage tail proteins"/>
    <property type="match status" value="2"/>
</dbReference>
<dbReference type="Proteomes" id="UP000198424">
    <property type="component" value="Unassembled WGS sequence"/>
</dbReference>
<dbReference type="InterPro" id="IPR006531">
    <property type="entry name" value="Gp5/Vgr_OB"/>
</dbReference>
<dbReference type="eggNOG" id="COG3501">
    <property type="taxonomic scope" value="Bacteria"/>
</dbReference>
<proteinExistence type="predicted"/>
<comment type="caution">
    <text evidence="2">The sequence shown here is derived from an EMBL/GenBank/DDBJ whole genome shotgun (WGS) entry which is preliminary data.</text>
</comment>
<evidence type="ECO:0000313" key="3">
    <source>
        <dbReference type="EMBL" id="OXA94188.1"/>
    </source>
</evidence>
<keyword evidence="5" id="KW-1185">Reference proteome</keyword>
<dbReference type="STRING" id="991.IW20_18010"/>
<name>A0A086A930_FLAHY</name>
<dbReference type="SUPFAM" id="SSF69349">
    <property type="entry name" value="Phage fibre proteins"/>
    <property type="match status" value="1"/>
</dbReference>
<dbReference type="InterPro" id="IPR037026">
    <property type="entry name" value="Vgr_OB-fold_dom_sf"/>
</dbReference>
<dbReference type="AlphaFoldDB" id="A0A086A930"/>
<protein>
    <submittedName>
        <fullName evidence="2">Type IV secretion protein Rhs</fullName>
    </submittedName>
</protein>
<feature type="domain" description="Gp5/Type VI secretion system Vgr protein OB-fold" evidence="1">
    <location>
        <begin position="362"/>
        <end position="435"/>
    </location>
</feature>
<sequence length="602" mass="66243">MAHFSEQVHISIGSFTQNVVYYDLKLSQKMADHHHFSFVWQYTGKAIIKPADQAKALRSYLGDEVIFTFKSLTGVRLMSKGIITELSSVDLHGSPVGLHVTGISHTIVLDDMKKSRTYLERGMDDIALSILAEGPGEFYQRESIRSTYLKEFKYMAQYNETSFEFLKRLATRYGQWFYFDGMRMQFGQTKTSKVKLINGASLHSFKIQTNMKAHKISLASYDYKNASNARNSAARTSGGSKDSFSSIVGYNQGTVTQGDLSTGAYTTNAQNKDEIDEMVNLQTAGSDANSVFYSGISYLPLGLGQVFTIVNQTVEHELIATEVIHHSKVHGNYSCEFKAIPADVAAPHYTDVHVFAKAETQPAKIKDNNDPEALGRVKVEFYWAGGTTTSEWMRMIQPHSGGGKGFYFIPEIGEEVLVGFEGGNAQNPYILGTQYNGKESSGYGSAQNDMKAIHTRSGIKMVFNDAEGSLLIEDPSGNTWLMDGKGNISVNAPKNFTLNAGENVSISAGKNVIITAGENIENSADKDITQTAGQDISQTATGDFTETANNKTEIVEKTHIRSSLESTQHAEEVTIFSTKENMLLESSAKTVDVNSAEKSNMF</sequence>
<accession>A0A086A930</accession>
<gene>
    <name evidence="3" type="ORF">B0A62_11050</name>
    <name evidence="2" type="ORF">IW20_18010</name>
</gene>
<dbReference type="Pfam" id="PF05954">
    <property type="entry name" value="Phage_GPD"/>
    <property type="match status" value="1"/>
</dbReference>
<organism evidence="2 4">
    <name type="scientific">Flavobacterium hydatis</name>
    <name type="common">Cytophaga aquatilis</name>
    <dbReference type="NCBI Taxonomy" id="991"/>
    <lineage>
        <taxon>Bacteria</taxon>
        <taxon>Pseudomonadati</taxon>
        <taxon>Bacteroidota</taxon>
        <taxon>Flavobacteriia</taxon>
        <taxon>Flavobacteriales</taxon>
        <taxon>Flavobacteriaceae</taxon>
        <taxon>Flavobacterium</taxon>
    </lineage>
</organism>
<dbReference type="Gene3D" id="3.55.50.10">
    <property type="entry name" value="Baseplate protein-like domains"/>
    <property type="match status" value="1"/>
</dbReference>
<evidence type="ECO:0000313" key="2">
    <source>
        <dbReference type="EMBL" id="KFF13194.1"/>
    </source>
</evidence>
<dbReference type="RefSeq" id="WP_035625280.1">
    <property type="nucleotide sequence ID" value="NZ_JBEWQG010000020.1"/>
</dbReference>
<dbReference type="EMBL" id="JPRM01000029">
    <property type="protein sequence ID" value="KFF13194.1"/>
    <property type="molecule type" value="Genomic_DNA"/>
</dbReference>
<reference evidence="3 5" key="2">
    <citation type="submission" date="2016-11" db="EMBL/GenBank/DDBJ databases">
        <title>Whole genomes of Flavobacteriaceae.</title>
        <authorList>
            <person name="Stine C."/>
            <person name="Li C."/>
            <person name="Tadesse D."/>
        </authorList>
    </citation>
    <scope>NUCLEOTIDE SEQUENCE [LARGE SCALE GENOMIC DNA]</scope>
    <source>
        <strain evidence="3 5">ATCC 29551</strain>
    </source>
</reference>